<dbReference type="AlphaFoldDB" id="A0AAD4J809"/>
<keyword evidence="8 11" id="KW-1133">Transmembrane helix</keyword>
<evidence type="ECO:0000256" key="9">
    <source>
        <dbReference type="ARBA" id="ARBA00023136"/>
    </source>
</evidence>
<keyword evidence="10" id="KW-0325">Glycoprotein</keyword>
<keyword evidence="3" id="KW-1003">Cell membrane</keyword>
<sequence>MMSVSKPIHAVLFLLSIFSIASIKLSYSIQSSPISCPEIEKHSLLTLKQSLKDDCHLLSSWDGEVDCCKWKGVVCNNSTGHVHELRLQGNRWDRCLSGKINPSLINLKHLTYLDLSLNEFSGETTPSFIGSFKNLEYLDLYEAGFQGGIPHTIGNLSNLRALNLGYNDFNVGSLEWLSGLSKLEYLDMGSVNLSRATNWAQVINNLPSLLEVEFVQCDLDFTSPVNNVNLSTSLTFFDLSYNENLNPVPQWFFQLTNLLSLDLSYNSFIGQIPTVSNATKLQRIDLSENNFNSSIPDWIYFCKDLEFLSLSSNDLHGNILDNIANLTSLQAVDLAYNQLSGKLPKGITNLCRIQSVVMSSNELQGEVQDLFGSMSECFLGSLKELKLDGNKFSGHLIDQFGEFKSLRELDLGSNSLSGTIPISLGNLSSLETLFLYDNNFTGNIPESLGKLLNLVDFSIGYNKLEGIVTESHFISLSKLTYFSASGNHITLNVGPDWIPPFQLETLKLGSWSLGEGLQIPAWIQKQRNIGFLDLSNTGISGNIPASFLNIQFLNVSNNNLNGSVPHINSFKNWRARYLCLSSNKFSGSLPRIHENVFTLDLSHNLFSEGISDFLCDTTFETYGLELLHLEGNRLSGELPDCWEKWPHLMFLKLGNNTMSGRIPNSIGLLVGLMSLSLYGNMFSGQIPFSMHKCTNLLMMDLSHNNLDGNLPTWMGTSLPDLRILILHSNKLGGEISSEICHLQSLQILYISNNRFSGMIPRCVCNFSAMATKMVLKHEFYPSDLWGYSTRHPIINLAFGPPPKPPMESALLTTKGVEFEYNTILSLVTNIDLSMNNLSGEIPKELTSLVGLRSLNLSGNHLTGSIPESIGAMKQLESLDLSRNSLSGQIPNGFTLLSSLSYLNLSFNKLIGRIPESTQLSTMEASSFMGNNLCGLLLARSCSSNGDEVHGQEEEKQGEKPEIKWLYVFLSLGYAVGFSAACTALVLKKSWRYAYFGLLERVWDDIYVYFYVKWAKLT</sequence>
<dbReference type="EMBL" id="SDAM02000119">
    <property type="protein sequence ID" value="KAH6828920.1"/>
    <property type="molecule type" value="Genomic_DNA"/>
</dbReference>
<keyword evidence="6 12" id="KW-0732">Signal</keyword>
<keyword evidence="16" id="KW-1185">Reference proteome</keyword>
<keyword evidence="4" id="KW-0433">Leucine-rich repeat</keyword>
<keyword evidence="7" id="KW-0677">Repeat</keyword>
<evidence type="ECO:0000256" key="12">
    <source>
        <dbReference type="SAM" id="SignalP"/>
    </source>
</evidence>
<reference evidence="15 16" key="1">
    <citation type="journal article" date="2021" name="Nat. Commun.">
        <title>Incipient diploidization of the medicinal plant Perilla within 10,000 years.</title>
        <authorList>
            <person name="Zhang Y."/>
            <person name="Shen Q."/>
            <person name="Leng L."/>
            <person name="Zhang D."/>
            <person name="Chen S."/>
            <person name="Shi Y."/>
            <person name="Ning Z."/>
            <person name="Chen S."/>
        </authorList>
    </citation>
    <scope>NUCLEOTIDE SEQUENCE [LARGE SCALE GENOMIC DNA]</scope>
    <source>
        <strain evidence="16">cv. PC099</strain>
    </source>
</reference>
<dbReference type="PANTHER" id="PTHR48063">
    <property type="entry name" value="LRR RECEPTOR-LIKE KINASE"/>
    <property type="match status" value="1"/>
</dbReference>
<dbReference type="InterPro" id="IPR055414">
    <property type="entry name" value="LRR_R13L4/SHOC2-like"/>
</dbReference>
<dbReference type="SMART" id="SM00365">
    <property type="entry name" value="LRR_SD22"/>
    <property type="match status" value="7"/>
</dbReference>
<dbReference type="Pfam" id="PF08263">
    <property type="entry name" value="LRRNT_2"/>
    <property type="match status" value="1"/>
</dbReference>
<evidence type="ECO:0000256" key="8">
    <source>
        <dbReference type="ARBA" id="ARBA00022989"/>
    </source>
</evidence>
<dbReference type="FunFam" id="3.80.10.10:FF:000111">
    <property type="entry name" value="LRR receptor-like serine/threonine-protein kinase ERECTA"/>
    <property type="match status" value="1"/>
</dbReference>
<feature type="transmembrane region" description="Helical" evidence="11">
    <location>
        <begin position="964"/>
        <end position="986"/>
    </location>
</feature>
<dbReference type="InterPro" id="IPR013210">
    <property type="entry name" value="LRR_N_plant-typ"/>
</dbReference>
<gene>
    <name evidence="15" type="ORF">C2S53_013487</name>
</gene>
<dbReference type="Pfam" id="PF23598">
    <property type="entry name" value="LRR_14"/>
    <property type="match status" value="1"/>
</dbReference>
<comment type="subcellular location">
    <subcellularLocation>
        <location evidence="1">Cell membrane</location>
        <topology evidence="1">Single-pass type I membrane protein</topology>
    </subcellularLocation>
</comment>
<evidence type="ECO:0000256" key="2">
    <source>
        <dbReference type="ARBA" id="ARBA00009592"/>
    </source>
</evidence>
<dbReference type="SUPFAM" id="SSF52047">
    <property type="entry name" value="RNI-like"/>
    <property type="match status" value="1"/>
</dbReference>
<keyword evidence="9 11" id="KW-0472">Membrane</keyword>
<dbReference type="SUPFAM" id="SSF52058">
    <property type="entry name" value="L domain-like"/>
    <property type="match status" value="2"/>
</dbReference>
<dbReference type="PRINTS" id="PR00019">
    <property type="entry name" value="LEURICHRPT"/>
</dbReference>
<evidence type="ECO:0000256" key="11">
    <source>
        <dbReference type="SAM" id="Phobius"/>
    </source>
</evidence>
<evidence type="ECO:0000313" key="15">
    <source>
        <dbReference type="EMBL" id="KAH6828920.1"/>
    </source>
</evidence>
<evidence type="ECO:0008006" key="17">
    <source>
        <dbReference type="Google" id="ProtNLM"/>
    </source>
</evidence>
<proteinExistence type="inferred from homology"/>
<evidence type="ECO:0000256" key="7">
    <source>
        <dbReference type="ARBA" id="ARBA00022737"/>
    </source>
</evidence>
<name>A0AAD4J809_PERFH</name>
<evidence type="ECO:0000256" key="6">
    <source>
        <dbReference type="ARBA" id="ARBA00022729"/>
    </source>
</evidence>
<evidence type="ECO:0000256" key="4">
    <source>
        <dbReference type="ARBA" id="ARBA00022614"/>
    </source>
</evidence>
<feature type="signal peptide" evidence="12">
    <location>
        <begin position="1"/>
        <end position="23"/>
    </location>
</feature>
<evidence type="ECO:0000259" key="13">
    <source>
        <dbReference type="Pfam" id="PF08263"/>
    </source>
</evidence>
<evidence type="ECO:0000256" key="3">
    <source>
        <dbReference type="ARBA" id="ARBA00022475"/>
    </source>
</evidence>
<dbReference type="Pfam" id="PF00560">
    <property type="entry name" value="LRR_1"/>
    <property type="match status" value="3"/>
</dbReference>
<comment type="caution">
    <text evidence="15">The sequence shown here is derived from an EMBL/GenBank/DDBJ whole genome shotgun (WGS) entry which is preliminary data.</text>
</comment>
<feature type="domain" description="Leucine-rich repeat-containing N-terminal plant-type" evidence="13">
    <location>
        <begin position="40"/>
        <end position="76"/>
    </location>
</feature>
<evidence type="ECO:0000256" key="10">
    <source>
        <dbReference type="ARBA" id="ARBA00023180"/>
    </source>
</evidence>
<dbReference type="GO" id="GO:0005886">
    <property type="term" value="C:plasma membrane"/>
    <property type="evidence" value="ECO:0007669"/>
    <property type="project" value="UniProtKB-SubCell"/>
</dbReference>
<accession>A0AAD4J809</accession>
<protein>
    <recommendedName>
        <fullName evidence="17">Leucine-rich repeat-containing N-terminal plant-type domain-containing protein</fullName>
    </recommendedName>
</protein>
<organism evidence="15 16">
    <name type="scientific">Perilla frutescens var. hirtella</name>
    <name type="common">Perilla citriodora</name>
    <name type="synonym">Perilla setoyensis</name>
    <dbReference type="NCBI Taxonomy" id="608512"/>
    <lineage>
        <taxon>Eukaryota</taxon>
        <taxon>Viridiplantae</taxon>
        <taxon>Streptophyta</taxon>
        <taxon>Embryophyta</taxon>
        <taxon>Tracheophyta</taxon>
        <taxon>Spermatophyta</taxon>
        <taxon>Magnoliopsida</taxon>
        <taxon>eudicotyledons</taxon>
        <taxon>Gunneridae</taxon>
        <taxon>Pentapetalae</taxon>
        <taxon>asterids</taxon>
        <taxon>lamiids</taxon>
        <taxon>Lamiales</taxon>
        <taxon>Lamiaceae</taxon>
        <taxon>Nepetoideae</taxon>
        <taxon>Elsholtzieae</taxon>
        <taxon>Perilla</taxon>
    </lineage>
</organism>
<dbReference type="GO" id="GO:0051707">
    <property type="term" value="P:response to other organism"/>
    <property type="evidence" value="ECO:0007669"/>
    <property type="project" value="UniProtKB-ARBA"/>
</dbReference>
<evidence type="ECO:0000256" key="1">
    <source>
        <dbReference type="ARBA" id="ARBA00004251"/>
    </source>
</evidence>
<dbReference type="PROSITE" id="PS51450">
    <property type="entry name" value="LRR"/>
    <property type="match status" value="2"/>
</dbReference>
<evidence type="ECO:0000313" key="16">
    <source>
        <dbReference type="Proteomes" id="UP001190926"/>
    </source>
</evidence>
<dbReference type="SMART" id="SM00369">
    <property type="entry name" value="LRR_TYP"/>
    <property type="match status" value="11"/>
</dbReference>
<dbReference type="Gene3D" id="3.80.10.10">
    <property type="entry name" value="Ribonuclease Inhibitor"/>
    <property type="match status" value="5"/>
</dbReference>
<keyword evidence="5 11" id="KW-0812">Transmembrane</keyword>
<dbReference type="GO" id="GO:0006952">
    <property type="term" value="P:defense response"/>
    <property type="evidence" value="ECO:0007669"/>
    <property type="project" value="UniProtKB-ARBA"/>
</dbReference>
<dbReference type="Proteomes" id="UP001190926">
    <property type="component" value="Unassembled WGS sequence"/>
</dbReference>
<evidence type="ECO:0000256" key="5">
    <source>
        <dbReference type="ARBA" id="ARBA00022692"/>
    </source>
</evidence>
<comment type="similarity">
    <text evidence="2">Belongs to the RLP family.</text>
</comment>
<feature type="chain" id="PRO_5042198462" description="Leucine-rich repeat-containing N-terminal plant-type domain-containing protein" evidence="12">
    <location>
        <begin position="24"/>
        <end position="1017"/>
    </location>
</feature>
<dbReference type="PANTHER" id="PTHR48063:SF98">
    <property type="entry name" value="LRR RECEPTOR-LIKE SERINE_THREONINE-PROTEIN KINASE FLS2"/>
    <property type="match status" value="1"/>
</dbReference>
<dbReference type="InterPro" id="IPR003591">
    <property type="entry name" value="Leu-rich_rpt_typical-subtyp"/>
</dbReference>
<evidence type="ECO:0000259" key="14">
    <source>
        <dbReference type="Pfam" id="PF23598"/>
    </source>
</evidence>
<dbReference type="FunFam" id="3.80.10.10:FF:000095">
    <property type="entry name" value="LRR receptor-like serine/threonine-protein kinase GSO1"/>
    <property type="match status" value="2"/>
</dbReference>
<dbReference type="Pfam" id="PF13855">
    <property type="entry name" value="LRR_8"/>
    <property type="match status" value="2"/>
</dbReference>
<dbReference type="InterPro" id="IPR046956">
    <property type="entry name" value="RLP23-like"/>
</dbReference>
<dbReference type="FunFam" id="3.80.10.10:FF:000041">
    <property type="entry name" value="LRR receptor-like serine/threonine-protein kinase ERECTA"/>
    <property type="match status" value="1"/>
</dbReference>
<feature type="domain" description="Disease resistance R13L4/SHOC-2-like LRR" evidence="14">
    <location>
        <begin position="103"/>
        <end position="339"/>
    </location>
</feature>
<dbReference type="InterPro" id="IPR032675">
    <property type="entry name" value="LRR_dom_sf"/>
</dbReference>
<dbReference type="InterPro" id="IPR001611">
    <property type="entry name" value="Leu-rich_rpt"/>
</dbReference>